<evidence type="ECO:0000256" key="2">
    <source>
        <dbReference type="ARBA" id="ARBA00009236"/>
    </source>
</evidence>
<dbReference type="GO" id="GO:0019265">
    <property type="term" value="P:glycine biosynthetic process, by transamination of glyoxylate"/>
    <property type="evidence" value="ECO:0007669"/>
    <property type="project" value="TreeGrafter"/>
</dbReference>
<dbReference type="InterPro" id="IPR015421">
    <property type="entry name" value="PyrdxlP-dep_Trfase_major"/>
</dbReference>
<dbReference type="STRING" id="1287727.SAMN05443999_101398"/>
<evidence type="ECO:0000256" key="3">
    <source>
        <dbReference type="ARBA" id="ARBA00022576"/>
    </source>
</evidence>
<dbReference type="RefSeq" id="WP_093031180.1">
    <property type="nucleotide sequence ID" value="NZ_FOAG01000001.1"/>
</dbReference>
<keyword evidence="4 11" id="KW-0808">Transferase</keyword>
<feature type="modified residue" description="N6-(pyridoxal phosphate)lysine" evidence="7">
    <location>
        <position position="196"/>
    </location>
</feature>
<evidence type="ECO:0000256" key="7">
    <source>
        <dbReference type="PIRSR" id="PIRSR000524-50"/>
    </source>
</evidence>
<dbReference type="AlphaFoldDB" id="A0A1H7GXH0"/>
<dbReference type="Gene3D" id="3.90.1150.10">
    <property type="entry name" value="Aspartate Aminotransferase, domain 1"/>
    <property type="match status" value="1"/>
</dbReference>
<dbReference type="PANTHER" id="PTHR21152:SF24">
    <property type="entry name" value="ALANINE--GLYOXYLATE AMINOTRANSFERASE 1"/>
    <property type="match status" value="1"/>
</dbReference>
<dbReference type="InterPro" id="IPR015424">
    <property type="entry name" value="PyrdxlP-dep_Trfase"/>
</dbReference>
<dbReference type="OrthoDB" id="389074at2"/>
<dbReference type="PROSITE" id="PS00595">
    <property type="entry name" value="AA_TRANSFER_CLASS_5"/>
    <property type="match status" value="1"/>
</dbReference>
<sequence length="402" mass="43196">MNGIRHLFIPGPTNVPEEIRRAMNIPMEDMRAPDFADFVLPILADLKEVLRLTHGRVFVYPTSGTGAWEAAITNTLNTGDRVLMSRFGQFSTLWVDMATRLGLDVEVVDVDWGQGVPVADYAARLEADKKHRIKAVFATHNETATGVTSNIAALRAALDAANHPALLFVDGVSSIGAIEFEMQDWGVDLAVAGSQKGFMLPAGLGILGVSDKALAAHERATMPRCYFSFDDMIRFNDTGYFPYTPATQLLRGLRCSLDMLLDAGMERVWDRHHRLASGVRAAIAEWRGCSLVAQGPQWHSDTVSAIRTPADIDAREVIATAYSKYQTSLGSGLAQLAGRAFRIGHLGSLNPVMLCGALSAAEMALRDAGAAIVPGAGVAAAQEHFRATTAPVQSRPAAARAA</sequence>
<dbReference type="PANTHER" id="PTHR21152">
    <property type="entry name" value="AMINOTRANSFERASE CLASS V"/>
    <property type="match status" value="1"/>
</dbReference>
<evidence type="ECO:0000313" key="12">
    <source>
        <dbReference type="Proteomes" id="UP000199582"/>
    </source>
</evidence>
<keyword evidence="5 7" id="KW-0663">Pyridoxal phosphate</keyword>
<protein>
    <submittedName>
        <fullName evidence="11">Serine-glyoxylate aminotransferase apoenzyme</fullName>
    </submittedName>
</protein>
<name>A0A1H7GXH0_9RHOB</name>
<feature type="domain" description="Aminotransferase class V" evidence="10">
    <location>
        <begin position="62"/>
        <end position="303"/>
    </location>
</feature>
<dbReference type="GO" id="GO:0008453">
    <property type="term" value="F:alanine-glyoxylate transaminase activity"/>
    <property type="evidence" value="ECO:0007669"/>
    <property type="project" value="TreeGrafter"/>
</dbReference>
<dbReference type="Pfam" id="PF00266">
    <property type="entry name" value="Aminotran_5"/>
    <property type="match status" value="1"/>
</dbReference>
<comment type="cofactor">
    <cofactor evidence="1 7 9">
        <name>pyridoxal 5'-phosphate</name>
        <dbReference type="ChEBI" id="CHEBI:597326"/>
    </cofactor>
</comment>
<evidence type="ECO:0000256" key="1">
    <source>
        <dbReference type="ARBA" id="ARBA00001933"/>
    </source>
</evidence>
<dbReference type="InterPro" id="IPR020578">
    <property type="entry name" value="Aminotrans_V_PyrdxlP_BS"/>
</dbReference>
<evidence type="ECO:0000256" key="8">
    <source>
        <dbReference type="RuleBase" id="RU004075"/>
    </source>
</evidence>
<evidence type="ECO:0000256" key="9">
    <source>
        <dbReference type="RuleBase" id="RU004504"/>
    </source>
</evidence>
<dbReference type="InterPro" id="IPR000192">
    <property type="entry name" value="Aminotrans_V_dom"/>
</dbReference>
<dbReference type="Gene3D" id="3.40.640.10">
    <property type="entry name" value="Type I PLP-dependent aspartate aminotransferase-like (Major domain)"/>
    <property type="match status" value="1"/>
</dbReference>
<dbReference type="PIRSF" id="PIRSF000524">
    <property type="entry name" value="SPT"/>
    <property type="match status" value="1"/>
</dbReference>
<gene>
    <name evidence="11" type="ORF">SAMN05443999_101398</name>
</gene>
<evidence type="ECO:0000259" key="10">
    <source>
        <dbReference type="Pfam" id="PF00266"/>
    </source>
</evidence>
<reference evidence="11 12" key="1">
    <citation type="submission" date="2016-10" db="EMBL/GenBank/DDBJ databases">
        <authorList>
            <person name="de Groot N.N."/>
        </authorList>
    </citation>
    <scope>NUCLEOTIDE SEQUENCE [LARGE SCALE GENOMIC DNA]</scope>
    <source>
        <strain evidence="11 12">DSM 100674</strain>
    </source>
</reference>
<dbReference type="GO" id="GO:0004760">
    <property type="term" value="F:L-serine-pyruvate transaminase activity"/>
    <property type="evidence" value="ECO:0007669"/>
    <property type="project" value="TreeGrafter"/>
</dbReference>
<dbReference type="InterPro" id="IPR015422">
    <property type="entry name" value="PyrdxlP-dep_Trfase_small"/>
</dbReference>
<accession>A0A1H7GXH0</accession>
<dbReference type="FunFam" id="3.90.1150.10:FF:000031">
    <property type="entry name" value="Serine--glyoxylate aminotransferase"/>
    <property type="match status" value="1"/>
</dbReference>
<evidence type="ECO:0000313" key="11">
    <source>
        <dbReference type="EMBL" id="SEK42207.1"/>
    </source>
</evidence>
<dbReference type="SUPFAM" id="SSF53383">
    <property type="entry name" value="PLP-dependent transferases"/>
    <property type="match status" value="1"/>
</dbReference>
<dbReference type="FunFam" id="3.40.640.10:FF:000054">
    <property type="entry name" value="Serine--glyoxylate aminotransferase"/>
    <property type="match status" value="1"/>
</dbReference>
<organism evidence="11 12">
    <name type="scientific">Roseovarius azorensis</name>
    <dbReference type="NCBI Taxonomy" id="1287727"/>
    <lineage>
        <taxon>Bacteria</taxon>
        <taxon>Pseudomonadati</taxon>
        <taxon>Pseudomonadota</taxon>
        <taxon>Alphaproteobacteria</taxon>
        <taxon>Rhodobacterales</taxon>
        <taxon>Roseobacteraceae</taxon>
        <taxon>Roseovarius</taxon>
    </lineage>
</organism>
<dbReference type="InterPro" id="IPR024169">
    <property type="entry name" value="SP_NH2Trfase/AEP_transaminase"/>
</dbReference>
<evidence type="ECO:0000256" key="5">
    <source>
        <dbReference type="ARBA" id="ARBA00022898"/>
    </source>
</evidence>
<dbReference type="Proteomes" id="UP000199582">
    <property type="component" value="Unassembled WGS sequence"/>
</dbReference>
<evidence type="ECO:0000256" key="6">
    <source>
        <dbReference type="PIRSR" id="PIRSR000524-1"/>
    </source>
</evidence>
<dbReference type="EMBL" id="FOAG01000001">
    <property type="protein sequence ID" value="SEK42207.1"/>
    <property type="molecule type" value="Genomic_DNA"/>
</dbReference>
<feature type="binding site" evidence="6">
    <location>
        <position position="342"/>
    </location>
    <ligand>
        <name>substrate</name>
    </ligand>
</feature>
<comment type="similarity">
    <text evidence="2 8">Belongs to the class-V pyridoxal-phosphate-dependent aminotransferase family.</text>
</comment>
<keyword evidence="12" id="KW-1185">Reference proteome</keyword>
<proteinExistence type="inferred from homology"/>
<keyword evidence="3 11" id="KW-0032">Aminotransferase</keyword>
<evidence type="ECO:0000256" key="4">
    <source>
        <dbReference type="ARBA" id="ARBA00022679"/>
    </source>
</evidence>